<evidence type="ECO:0000313" key="2">
    <source>
        <dbReference type="Proteomes" id="UP001630127"/>
    </source>
</evidence>
<organism evidence="1 2">
    <name type="scientific">Cinchona calisaya</name>
    <dbReference type="NCBI Taxonomy" id="153742"/>
    <lineage>
        <taxon>Eukaryota</taxon>
        <taxon>Viridiplantae</taxon>
        <taxon>Streptophyta</taxon>
        <taxon>Embryophyta</taxon>
        <taxon>Tracheophyta</taxon>
        <taxon>Spermatophyta</taxon>
        <taxon>Magnoliopsida</taxon>
        <taxon>eudicotyledons</taxon>
        <taxon>Gunneridae</taxon>
        <taxon>Pentapetalae</taxon>
        <taxon>asterids</taxon>
        <taxon>lamiids</taxon>
        <taxon>Gentianales</taxon>
        <taxon>Rubiaceae</taxon>
        <taxon>Cinchonoideae</taxon>
        <taxon>Cinchoneae</taxon>
        <taxon>Cinchona</taxon>
    </lineage>
</organism>
<evidence type="ECO:0000313" key="1">
    <source>
        <dbReference type="EMBL" id="KAL3520449.1"/>
    </source>
</evidence>
<dbReference type="Proteomes" id="UP001630127">
    <property type="component" value="Unassembled WGS sequence"/>
</dbReference>
<proteinExistence type="predicted"/>
<name>A0ABD2ZME4_9GENT</name>
<accession>A0ABD2ZME4</accession>
<keyword evidence="2" id="KW-1185">Reference proteome</keyword>
<gene>
    <name evidence="1" type="ORF">ACH5RR_018598</name>
</gene>
<sequence length="156" mass="16919">MPNWVHPLKLGVGVEMIQIDSPPEHPDKGKATESPLVGPTKFIQNWSLNVNGQLSEGCARESLSFPFFPRISWLLNNAPATSFHFLSAKDFDPSSSSKMASLSIEVNALINTSSKWKSKATASSSISGEGISLMMMTPRKKNVISRVSSSAASIWP</sequence>
<comment type="caution">
    <text evidence="1">The sequence shown here is derived from an EMBL/GenBank/DDBJ whole genome shotgun (WGS) entry which is preliminary data.</text>
</comment>
<dbReference type="EMBL" id="JBJUIK010000008">
    <property type="protein sequence ID" value="KAL3520449.1"/>
    <property type="molecule type" value="Genomic_DNA"/>
</dbReference>
<dbReference type="AlphaFoldDB" id="A0ABD2ZME4"/>
<reference evidence="1 2" key="1">
    <citation type="submission" date="2024-11" db="EMBL/GenBank/DDBJ databases">
        <title>A near-complete genome assembly of Cinchona calisaya.</title>
        <authorList>
            <person name="Lian D.C."/>
            <person name="Zhao X.W."/>
            <person name="Wei L."/>
        </authorList>
    </citation>
    <scope>NUCLEOTIDE SEQUENCE [LARGE SCALE GENOMIC DNA]</scope>
    <source>
        <tissue evidence="1">Nenye</tissue>
    </source>
</reference>
<protein>
    <submittedName>
        <fullName evidence="1">Uncharacterized protein</fullName>
    </submittedName>
</protein>